<sequence>MPSISSFLFLILIAKCTTASFIIANTTSCYGEFFVGACFTSVQVISPGVDFNESFTCDKLHHAQSARYIKAGTAGPHSSNFTSTGDVCGEGRLYSQRNNTETSTNGTFDIFKGSDASGDSIGQCEYTGANITESKRRCSQLMGTIFFEGAYHCNTSVCGDNDSTPSFTAASTTSTTSLYSTMSSSTTTDITATLSSGSATSSTTAGSGKSSASSSATSSTPEATETTNTDTQTTSPGSTSSVEATTTGNSKRNVHEQH</sequence>
<evidence type="ECO:0000256" key="1">
    <source>
        <dbReference type="SAM" id="MobiDB-lite"/>
    </source>
</evidence>
<evidence type="ECO:0000313" key="3">
    <source>
        <dbReference type="EMBL" id="UJO18184.1"/>
    </source>
</evidence>
<dbReference type="RefSeq" id="XP_047762550.1">
    <property type="nucleotide sequence ID" value="XM_047905083.1"/>
</dbReference>
<keyword evidence="4" id="KW-1185">Reference proteome</keyword>
<evidence type="ECO:0000256" key="2">
    <source>
        <dbReference type="SAM" id="SignalP"/>
    </source>
</evidence>
<reference evidence="3" key="1">
    <citation type="submission" date="2021-12" db="EMBL/GenBank/DDBJ databases">
        <authorList>
            <person name="Zaccaron A."/>
            <person name="Stergiopoulos I."/>
        </authorList>
    </citation>
    <scope>NUCLEOTIDE SEQUENCE</scope>
    <source>
        <strain evidence="3">Race5_Kim</strain>
    </source>
</reference>
<dbReference type="AlphaFoldDB" id="A0A9Q8LIN3"/>
<dbReference type="GeneID" id="71985813"/>
<accession>A0A9Q8LIN3</accession>
<feature type="region of interest" description="Disordered" evidence="1">
    <location>
        <begin position="193"/>
        <end position="258"/>
    </location>
</feature>
<feature type="signal peptide" evidence="2">
    <location>
        <begin position="1"/>
        <end position="19"/>
    </location>
</feature>
<protein>
    <submittedName>
        <fullName evidence="3">Uncharacterized protein</fullName>
    </submittedName>
</protein>
<evidence type="ECO:0000313" key="4">
    <source>
        <dbReference type="Proteomes" id="UP000756132"/>
    </source>
</evidence>
<dbReference type="EMBL" id="CP090167">
    <property type="protein sequence ID" value="UJO18184.1"/>
    <property type="molecule type" value="Genomic_DNA"/>
</dbReference>
<gene>
    <name evidence="3" type="ORF">CLAFUR5_05935</name>
</gene>
<feature type="chain" id="PRO_5040305008" evidence="2">
    <location>
        <begin position="20"/>
        <end position="258"/>
    </location>
</feature>
<feature type="compositionally biased region" description="Low complexity" evidence="1">
    <location>
        <begin position="193"/>
        <end position="241"/>
    </location>
</feature>
<keyword evidence="2" id="KW-0732">Signal</keyword>
<reference evidence="3" key="2">
    <citation type="journal article" date="2022" name="Microb. Genom.">
        <title>A chromosome-scale genome assembly of the tomato pathogen Cladosporium fulvum reveals a compartmentalized genome architecture and the presence of a dispensable chromosome.</title>
        <authorList>
            <person name="Zaccaron A.Z."/>
            <person name="Chen L.H."/>
            <person name="Samaras A."/>
            <person name="Stergiopoulos I."/>
        </authorList>
    </citation>
    <scope>NUCLEOTIDE SEQUENCE</scope>
    <source>
        <strain evidence="3">Race5_Kim</strain>
    </source>
</reference>
<name>A0A9Q8LIN3_PASFU</name>
<dbReference type="OMA" id="EFFVGAC"/>
<feature type="compositionally biased region" description="Polar residues" evidence="1">
    <location>
        <begin position="242"/>
        <end position="251"/>
    </location>
</feature>
<organism evidence="3 4">
    <name type="scientific">Passalora fulva</name>
    <name type="common">Tomato leaf mold</name>
    <name type="synonym">Cladosporium fulvum</name>
    <dbReference type="NCBI Taxonomy" id="5499"/>
    <lineage>
        <taxon>Eukaryota</taxon>
        <taxon>Fungi</taxon>
        <taxon>Dikarya</taxon>
        <taxon>Ascomycota</taxon>
        <taxon>Pezizomycotina</taxon>
        <taxon>Dothideomycetes</taxon>
        <taxon>Dothideomycetidae</taxon>
        <taxon>Mycosphaerellales</taxon>
        <taxon>Mycosphaerellaceae</taxon>
        <taxon>Fulvia</taxon>
    </lineage>
</organism>
<proteinExistence type="predicted"/>
<dbReference type="Proteomes" id="UP000756132">
    <property type="component" value="Chromosome 5"/>
</dbReference>
<dbReference type="OrthoDB" id="3649168at2759"/>
<dbReference type="KEGG" id="ffu:CLAFUR5_05935"/>